<feature type="region of interest" description="Disordered" evidence="5">
    <location>
        <begin position="1"/>
        <end position="31"/>
    </location>
</feature>
<dbReference type="Pfam" id="PF00069">
    <property type="entry name" value="Pkinase"/>
    <property type="match status" value="1"/>
</dbReference>
<keyword evidence="3 8" id="KW-0418">Kinase</keyword>
<dbReference type="PANTHER" id="PTHR43289">
    <property type="entry name" value="MITOGEN-ACTIVATED PROTEIN KINASE KINASE KINASE 20-RELATED"/>
    <property type="match status" value="1"/>
</dbReference>
<protein>
    <submittedName>
        <fullName evidence="8">Protein kinase</fullName>
    </submittedName>
</protein>
<accession>A0ABZ2M0K4</accession>
<keyword evidence="6" id="KW-1133">Transmembrane helix</keyword>
<evidence type="ECO:0000259" key="7">
    <source>
        <dbReference type="PROSITE" id="PS50011"/>
    </source>
</evidence>
<evidence type="ECO:0000256" key="2">
    <source>
        <dbReference type="ARBA" id="ARBA00022741"/>
    </source>
</evidence>
<dbReference type="PROSITE" id="PS50011">
    <property type="entry name" value="PROTEIN_KINASE_DOM"/>
    <property type="match status" value="1"/>
</dbReference>
<dbReference type="PANTHER" id="PTHR43289:SF6">
    <property type="entry name" value="SERINE_THREONINE-PROTEIN KINASE NEKL-3"/>
    <property type="match status" value="1"/>
</dbReference>
<evidence type="ECO:0000313" key="8">
    <source>
        <dbReference type="EMBL" id="WXB16731.1"/>
    </source>
</evidence>
<evidence type="ECO:0000256" key="3">
    <source>
        <dbReference type="ARBA" id="ARBA00022777"/>
    </source>
</evidence>
<evidence type="ECO:0000256" key="5">
    <source>
        <dbReference type="SAM" id="MobiDB-lite"/>
    </source>
</evidence>
<dbReference type="GO" id="GO:0016301">
    <property type="term" value="F:kinase activity"/>
    <property type="evidence" value="ECO:0007669"/>
    <property type="project" value="UniProtKB-KW"/>
</dbReference>
<dbReference type="Proteomes" id="UP001370348">
    <property type="component" value="Chromosome"/>
</dbReference>
<evidence type="ECO:0000256" key="1">
    <source>
        <dbReference type="ARBA" id="ARBA00022679"/>
    </source>
</evidence>
<feature type="transmembrane region" description="Helical" evidence="6">
    <location>
        <begin position="415"/>
        <end position="439"/>
    </location>
</feature>
<dbReference type="RefSeq" id="WP_394826360.1">
    <property type="nucleotide sequence ID" value="NZ_CP089984.1"/>
</dbReference>
<dbReference type="CDD" id="cd14014">
    <property type="entry name" value="STKc_PknB_like"/>
    <property type="match status" value="1"/>
</dbReference>
<evidence type="ECO:0000313" key="9">
    <source>
        <dbReference type="Proteomes" id="UP001370348"/>
    </source>
</evidence>
<keyword evidence="6" id="KW-0472">Membrane</keyword>
<dbReference type="SUPFAM" id="SSF56112">
    <property type="entry name" value="Protein kinase-like (PK-like)"/>
    <property type="match status" value="1"/>
</dbReference>
<dbReference type="PROSITE" id="PS00109">
    <property type="entry name" value="PROTEIN_KINASE_TYR"/>
    <property type="match status" value="1"/>
</dbReference>
<sequence length="560" mass="59259">MKTPLPPESQLSPTPSPGAASSVRAAPGGDAAASFGRPQRFGKYTLLRKLATGGMAELFLALQRSVAGFEKLVVIKRILPRLNQDRAFIEMLLHEARVVATLSHPNIVHVFDLGQVDGTYFIAMEHVHGEDIRSIARQMRRTSAPSGEPGKPREFSREHALRIVLGICAGLSYAHEKRDLDGTALNIVHCDVSPQNVLVTFSGDIKIIDFGIAKSERALHADTTGKLRGKVPYMSPEQARGEPLDARSDIFSTGVILFELTTGHRLFKTSSEYETLRAICERDYPRPSDLVAGYPPALEAIVMRALCRDREGRFPTARALQAALEDFVRSEQLVVSPIGLAHFMHTLFAEKLVSQKEALLYGRQLAEAIEPGGEGPASDRTDRNDRNEKEFGGAHLSMPAASHTVTSSLPGIGRAFPWAFAGTAGTAMLVVLFGAAFYANHAKRGAPPPTATVSESPAAGVGAPSTPAVVSESPQPAGVPARASGFARAAAPATGKLDVAAAGGTCTVAIDGKAFGPTPLSAIELPAGAHEVACTALGGKTQSATIQVPAAGAVRHRFAL</sequence>
<keyword evidence="2" id="KW-0547">Nucleotide-binding</keyword>
<organism evidence="8 9">
    <name type="scientific">Pendulispora albinea</name>
    <dbReference type="NCBI Taxonomy" id="2741071"/>
    <lineage>
        <taxon>Bacteria</taxon>
        <taxon>Pseudomonadati</taxon>
        <taxon>Myxococcota</taxon>
        <taxon>Myxococcia</taxon>
        <taxon>Myxococcales</taxon>
        <taxon>Sorangiineae</taxon>
        <taxon>Pendulisporaceae</taxon>
        <taxon>Pendulispora</taxon>
    </lineage>
</organism>
<dbReference type="InterPro" id="IPR008266">
    <property type="entry name" value="Tyr_kinase_AS"/>
</dbReference>
<feature type="domain" description="Protein kinase" evidence="7">
    <location>
        <begin position="44"/>
        <end position="328"/>
    </location>
</feature>
<dbReference type="Gene3D" id="1.10.510.10">
    <property type="entry name" value="Transferase(Phosphotransferase) domain 1"/>
    <property type="match status" value="1"/>
</dbReference>
<proteinExistence type="predicted"/>
<keyword evidence="9" id="KW-1185">Reference proteome</keyword>
<dbReference type="InterPro" id="IPR000719">
    <property type="entry name" value="Prot_kinase_dom"/>
</dbReference>
<evidence type="ECO:0000256" key="4">
    <source>
        <dbReference type="ARBA" id="ARBA00022840"/>
    </source>
</evidence>
<feature type="compositionally biased region" description="Basic and acidic residues" evidence="5">
    <location>
        <begin position="377"/>
        <end position="392"/>
    </location>
</feature>
<feature type="region of interest" description="Disordered" evidence="5">
    <location>
        <begin position="445"/>
        <end position="477"/>
    </location>
</feature>
<evidence type="ECO:0000256" key="6">
    <source>
        <dbReference type="SAM" id="Phobius"/>
    </source>
</evidence>
<gene>
    <name evidence="8" type="ORF">LZC94_05500</name>
</gene>
<dbReference type="InterPro" id="IPR011009">
    <property type="entry name" value="Kinase-like_dom_sf"/>
</dbReference>
<dbReference type="EMBL" id="CP089984">
    <property type="protein sequence ID" value="WXB16731.1"/>
    <property type="molecule type" value="Genomic_DNA"/>
</dbReference>
<keyword evidence="4" id="KW-0067">ATP-binding</keyword>
<reference evidence="8 9" key="1">
    <citation type="submission" date="2021-12" db="EMBL/GenBank/DDBJ databases">
        <title>Discovery of the Pendulisporaceae a myxobacterial family with distinct sporulation behavior and unique specialized metabolism.</title>
        <authorList>
            <person name="Garcia R."/>
            <person name="Popoff A."/>
            <person name="Bader C.D."/>
            <person name="Loehr J."/>
            <person name="Walesch S."/>
            <person name="Walt C."/>
            <person name="Boldt J."/>
            <person name="Bunk B."/>
            <person name="Haeckl F.J.F.P.J."/>
            <person name="Gunesch A.P."/>
            <person name="Birkelbach J."/>
            <person name="Nuebel U."/>
            <person name="Pietschmann T."/>
            <person name="Bach T."/>
            <person name="Mueller R."/>
        </authorList>
    </citation>
    <scope>NUCLEOTIDE SEQUENCE [LARGE SCALE GENOMIC DNA]</scope>
    <source>
        <strain evidence="8 9">MSr11954</strain>
    </source>
</reference>
<dbReference type="Gene3D" id="3.30.200.20">
    <property type="entry name" value="Phosphorylase Kinase, domain 1"/>
    <property type="match status" value="1"/>
</dbReference>
<name>A0ABZ2M0K4_9BACT</name>
<keyword evidence="6" id="KW-0812">Transmembrane</keyword>
<keyword evidence="1" id="KW-0808">Transferase</keyword>
<feature type="region of interest" description="Disordered" evidence="5">
    <location>
        <begin position="370"/>
        <end position="394"/>
    </location>
</feature>